<dbReference type="STRING" id="3821.A0A151S2A0"/>
<sequence length="243" mass="28553">MHYEKHYSPRLMSLGPIHHGAPKLQLGEQFKQMWAAMYIRSTGQAPQSLHGRVLDNMEEVMKLFATDLFTTFSNFSDQGFGSMKEMICWTLFVDACALLQILENAELGEAYKMNVKVEQLNLVVQDVILLENQLPFPLLKLLWRDTDESSLIPIMKKFLRYYWDARTEEWEIMRIEPPTHLLDLLRSIMLPESRHPDNRDSIIYFHSKFLGKMLIHRYGPSHFKLFLKLSMRPKQVLIPLVEV</sequence>
<dbReference type="InterPro" id="IPR004158">
    <property type="entry name" value="DUF247_pln"/>
</dbReference>
<name>A0A151S2A0_CAJCA</name>
<reference evidence="1" key="1">
    <citation type="journal article" date="2012" name="Nat. Biotechnol.">
        <title>Draft genome sequence of pigeonpea (Cajanus cajan), an orphan legume crop of resource-poor farmers.</title>
        <authorList>
            <person name="Varshney R.K."/>
            <person name="Chen W."/>
            <person name="Li Y."/>
            <person name="Bharti A.K."/>
            <person name="Saxena R.K."/>
            <person name="Schlueter J.A."/>
            <person name="Donoghue M.T."/>
            <person name="Azam S."/>
            <person name="Fan G."/>
            <person name="Whaley A.M."/>
            <person name="Farmer A.D."/>
            <person name="Sheridan J."/>
            <person name="Iwata A."/>
            <person name="Tuteja R."/>
            <person name="Penmetsa R.V."/>
            <person name="Wu W."/>
            <person name="Upadhyaya H.D."/>
            <person name="Yang S.P."/>
            <person name="Shah T."/>
            <person name="Saxena K.B."/>
            <person name="Michael T."/>
            <person name="McCombie W.R."/>
            <person name="Yang B."/>
            <person name="Zhang G."/>
            <person name="Yang H."/>
            <person name="Wang J."/>
            <person name="Spillane C."/>
            <person name="Cook D.R."/>
            <person name="May G.D."/>
            <person name="Xu X."/>
            <person name="Jackson S.A."/>
        </authorList>
    </citation>
    <scope>NUCLEOTIDE SEQUENCE [LARGE SCALE GENOMIC DNA]</scope>
</reference>
<keyword evidence="2" id="KW-1185">Reference proteome</keyword>
<dbReference type="Pfam" id="PF03140">
    <property type="entry name" value="DUF247"/>
    <property type="match status" value="1"/>
</dbReference>
<accession>A0A151S2A0</accession>
<dbReference type="PANTHER" id="PTHR31549:SF191">
    <property type="entry name" value="DUF247 DOMAIN PROTEIN"/>
    <property type="match status" value="1"/>
</dbReference>
<dbReference type="EMBL" id="KQ483487">
    <property type="protein sequence ID" value="KYP48941.1"/>
    <property type="molecule type" value="Genomic_DNA"/>
</dbReference>
<proteinExistence type="predicted"/>
<evidence type="ECO:0000313" key="2">
    <source>
        <dbReference type="Proteomes" id="UP000075243"/>
    </source>
</evidence>
<organism evidence="1 2">
    <name type="scientific">Cajanus cajan</name>
    <name type="common">Pigeon pea</name>
    <name type="synonym">Cajanus indicus</name>
    <dbReference type="NCBI Taxonomy" id="3821"/>
    <lineage>
        <taxon>Eukaryota</taxon>
        <taxon>Viridiplantae</taxon>
        <taxon>Streptophyta</taxon>
        <taxon>Embryophyta</taxon>
        <taxon>Tracheophyta</taxon>
        <taxon>Spermatophyta</taxon>
        <taxon>Magnoliopsida</taxon>
        <taxon>eudicotyledons</taxon>
        <taxon>Gunneridae</taxon>
        <taxon>Pentapetalae</taxon>
        <taxon>rosids</taxon>
        <taxon>fabids</taxon>
        <taxon>Fabales</taxon>
        <taxon>Fabaceae</taxon>
        <taxon>Papilionoideae</taxon>
        <taxon>50 kb inversion clade</taxon>
        <taxon>NPAAA clade</taxon>
        <taxon>indigoferoid/millettioid clade</taxon>
        <taxon>Phaseoleae</taxon>
        <taxon>Cajanus</taxon>
    </lineage>
</organism>
<dbReference type="PANTHER" id="PTHR31549">
    <property type="entry name" value="PROTEIN, PUTATIVE (DUF247)-RELATED-RELATED"/>
    <property type="match status" value="1"/>
</dbReference>
<evidence type="ECO:0000313" key="1">
    <source>
        <dbReference type="EMBL" id="KYP48941.1"/>
    </source>
</evidence>
<dbReference type="OMA" id="DARTEEW"/>
<dbReference type="AlphaFoldDB" id="A0A151S2A0"/>
<gene>
    <name evidence="1" type="ORF">KK1_029342</name>
</gene>
<dbReference type="Proteomes" id="UP000075243">
    <property type="component" value="Unassembled WGS sequence"/>
</dbReference>
<dbReference type="Gramene" id="C.cajan_28792.t">
    <property type="protein sequence ID" value="C.cajan_28792.t.cds1"/>
    <property type="gene ID" value="C.cajan_28792"/>
</dbReference>
<protein>
    <submittedName>
        <fullName evidence="1">UPF0481 protein At3g47200 family</fullName>
    </submittedName>
</protein>